<reference evidence="2 3" key="1">
    <citation type="journal article" date="2014" name="Nature">
        <title>The genome of Eucalyptus grandis.</title>
        <authorList>
            <person name="Myburg A.A."/>
            <person name="Grattapaglia D."/>
            <person name="Tuskan G.A."/>
            <person name="Hellsten U."/>
            <person name="Hayes R.D."/>
            <person name="Grimwood J."/>
            <person name="Jenkins J."/>
            <person name="Lindquist E."/>
            <person name="Tice H."/>
            <person name="Bauer D."/>
            <person name="Goodstein D.M."/>
            <person name="Dubchak I."/>
            <person name="Poliakov A."/>
            <person name="Mizrachi E."/>
            <person name="Kullan A.R."/>
            <person name="Hussey S.G."/>
            <person name="Pinard D."/>
            <person name="van der Merwe K."/>
            <person name="Singh P."/>
            <person name="van Jaarsveld I."/>
            <person name="Silva-Junior O.B."/>
            <person name="Togawa R.C."/>
            <person name="Pappas M.R."/>
            <person name="Faria D.A."/>
            <person name="Sansaloni C.P."/>
            <person name="Petroli C.D."/>
            <person name="Yang X."/>
            <person name="Ranjan P."/>
            <person name="Tschaplinski T.J."/>
            <person name="Ye C.Y."/>
            <person name="Li T."/>
            <person name="Sterck L."/>
            <person name="Vanneste K."/>
            <person name="Murat F."/>
            <person name="Soler M."/>
            <person name="Clemente H.S."/>
            <person name="Saidi N."/>
            <person name="Cassan-Wang H."/>
            <person name="Dunand C."/>
            <person name="Hefer C.A."/>
            <person name="Bornberg-Bauer E."/>
            <person name="Kersting A.R."/>
            <person name="Vining K."/>
            <person name="Amarasinghe V."/>
            <person name="Ranik M."/>
            <person name="Naithani S."/>
            <person name="Elser J."/>
            <person name="Boyd A.E."/>
            <person name="Liston A."/>
            <person name="Spatafora J.W."/>
            <person name="Dharmwardhana P."/>
            <person name="Raja R."/>
            <person name="Sullivan C."/>
            <person name="Romanel E."/>
            <person name="Alves-Ferreira M."/>
            <person name="Kulheim C."/>
            <person name="Foley W."/>
            <person name="Carocha V."/>
            <person name="Paiva J."/>
            <person name="Kudrna D."/>
            <person name="Brommonschenkel S.H."/>
            <person name="Pasquali G."/>
            <person name="Byrne M."/>
            <person name="Rigault P."/>
            <person name="Tibbits J."/>
            <person name="Spokevicius A."/>
            <person name="Jones R.C."/>
            <person name="Steane D.A."/>
            <person name="Vaillancourt R.E."/>
            <person name="Potts B.M."/>
            <person name="Joubert F."/>
            <person name="Barry K."/>
            <person name="Pappas G.J."/>
            <person name="Strauss S.H."/>
            <person name="Jaiswal P."/>
            <person name="Grima-Pettenati J."/>
            <person name="Salse J."/>
            <person name="Van de Peer Y."/>
            <person name="Rokhsar D.S."/>
            <person name="Schmutz J."/>
        </authorList>
    </citation>
    <scope>NUCLEOTIDE SEQUENCE [LARGE SCALE GENOMIC DNA]</scope>
    <source>
        <strain evidence="3">cv. BRASUZ1</strain>
        <tissue evidence="2">Leaf extractions</tissue>
    </source>
</reference>
<sequence length="182" mass="21050">MESKDPPVEWIDRASVRAPRVSSRRPDLWQIWATDARLGLILLARAGREAALPLERPELLCRATIAAQASSRRPDLPQIWASNTRLRLKRASLPSAKEEHQKRTWIRKLQPVSRRSEESSESQPSGRLRREGRDAGKGRAQTKEKGTNEPRTKESTNERRRRESTNERRRSVPVLFFVLFRP</sequence>
<keyword evidence="3" id="KW-1185">Reference proteome</keyword>
<accession>A0AAD9T8H4</accession>
<evidence type="ECO:0000313" key="3">
    <source>
        <dbReference type="Proteomes" id="UP000030711"/>
    </source>
</evidence>
<name>A0AAD9T8H4_EUCGR</name>
<comment type="caution">
    <text evidence="2">The sequence shown here is derived from an EMBL/GenBank/DDBJ whole genome shotgun (WGS) entry which is preliminary data.</text>
</comment>
<dbReference type="Proteomes" id="UP000030711">
    <property type="component" value="Unassembled WGS sequence"/>
</dbReference>
<feature type="compositionally biased region" description="Basic and acidic residues" evidence="1">
    <location>
        <begin position="128"/>
        <end position="168"/>
    </location>
</feature>
<feature type="region of interest" description="Disordered" evidence="1">
    <location>
        <begin position="91"/>
        <end position="168"/>
    </location>
</feature>
<organism evidence="2 3">
    <name type="scientific">Eucalyptus grandis</name>
    <name type="common">Flooded gum</name>
    <dbReference type="NCBI Taxonomy" id="71139"/>
    <lineage>
        <taxon>Eukaryota</taxon>
        <taxon>Viridiplantae</taxon>
        <taxon>Streptophyta</taxon>
        <taxon>Embryophyta</taxon>
        <taxon>Tracheophyta</taxon>
        <taxon>Spermatophyta</taxon>
        <taxon>Magnoliopsida</taxon>
        <taxon>eudicotyledons</taxon>
        <taxon>Gunneridae</taxon>
        <taxon>Pentapetalae</taxon>
        <taxon>rosids</taxon>
        <taxon>malvids</taxon>
        <taxon>Myrtales</taxon>
        <taxon>Myrtaceae</taxon>
        <taxon>Myrtoideae</taxon>
        <taxon>Eucalypteae</taxon>
        <taxon>Eucalyptus</taxon>
    </lineage>
</organism>
<gene>
    <name evidence="2" type="ORF">EUGRSUZ_L03354</name>
</gene>
<evidence type="ECO:0000313" key="2">
    <source>
        <dbReference type="EMBL" id="KAK2631131.1"/>
    </source>
</evidence>
<dbReference type="EMBL" id="MU850929">
    <property type="protein sequence ID" value="KAK2631131.1"/>
    <property type="molecule type" value="Genomic_DNA"/>
</dbReference>
<protein>
    <submittedName>
        <fullName evidence="2">Uncharacterized protein</fullName>
    </submittedName>
</protein>
<evidence type="ECO:0000256" key="1">
    <source>
        <dbReference type="SAM" id="MobiDB-lite"/>
    </source>
</evidence>
<proteinExistence type="predicted"/>
<dbReference type="AlphaFoldDB" id="A0AAD9T8H4"/>